<comment type="caution">
    <text evidence="10">The sequence shown here is derived from an EMBL/GenBank/DDBJ whole genome shotgun (WGS) entry which is preliminary data.</text>
</comment>
<dbReference type="eggNOG" id="COG3610">
    <property type="taxonomic scope" value="Bacteria"/>
</dbReference>
<dbReference type="EMBL" id="ACZL01000029">
    <property type="protein sequence ID" value="EHI55122.1"/>
    <property type="molecule type" value="Genomic_DNA"/>
</dbReference>
<dbReference type="AlphaFoldDB" id="G5GJK2"/>
<keyword evidence="11" id="KW-1185">Reference proteome</keyword>
<reference evidence="10 11" key="1">
    <citation type="submission" date="2011-08" db="EMBL/GenBank/DDBJ databases">
        <title>The Genome Sequence of Johnsonella ignava ATCC 51276.</title>
        <authorList>
            <consortium name="The Broad Institute Genome Sequencing Platform"/>
            <person name="Earl A."/>
            <person name="Ward D."/>
            <person name="Feldgarden M."/>
            <person name="Gevers D."/>
            <person name="Izard J."/>
            <person name="Blanton J.M."/>
            <person name="Baranova O.V."/>
            <person name="Dewhirst F.E."/>
            <person name="Young S.K."/>
            <person name="Zeng Q."/>
            <person name="Gargeya S."/>
            <person name="Fitzgerald M."/>
            <person name="Haas B."/>
            <person name="Abouelleil A."/>
            <person name="Alvarado L."/>
            <person name="Arachchi H.M."/>
            <person name="Berlin A."/>
            <person name="Brown A."/>
            <person name="Chapman S.B."/>
            <person name="Chen Z."/>
            <person name="Dunbar C."/>
            <person name="Freedman E."/>
            <person name="Gearin G."/>
            <person name="Gellesch M."/>
            <person name="Goldberg J."/>
            <person name="Griggs A."/>
            <person name="Gujja S."/>
            <person name="Heiman D."/>
            <person name="Howarth C."/>
            <person name="Larson L."/>
            <person name="Lui A."/>
            <person name="MacDonald P.J.P."/>
            <person name="Montmayeur A."/>
            <person name="Murphy C."/>
            <person name="Neiman D."/>
            <person name="Pearson M."/>
            <person name="Priest M."/>
            <person name="Roberts A."/>
            <person name="Saif S."/>
            <person name="Shea T."/>
            <person name="Shenoy N."/>
            <person name="Sisk P."/>
            <person name="Stolte C."/>
            <person name="Sykes S."/>
            <person name="Wortman J."/>
            <person name="Nusbaum C."/>
            <person name="Birren B."/>
        </authorList>
    </citation>
    <scope>NUCLEOTIDE SEQUENCE [LARGE SCALE GENOMIC DNA]</scope>
    <source>
        <strain evidence="10 11">ATCC 51276</strain>
    </source>
</reference>
<feature type="transmembrane region" description="Helical" evidence="8">
    <location>
        <begin position="142"/>
        <end position="160"/>
    </location>
</feature>
<evidence type="ECO:0000256" key="3">
    <source>
        <dbReference type="ARBA" id="ARBA00022519"/>
    </source>
</evidence>
<keyword evidence="5 8" id="KW-1133">Transmembrane helix</keyword>
<evidence type="ECO:0000256" key="4">
    <source>
        <dbReference type="ARBA" id="ARBA00022692"/>
    </source>
</evidence>
<sequence length="172" mass="18907">MKISIINNKAVYMMFYAFYAYSGNITVFIRSFITAFAAVAVFAVILDMPKNLTLFAGLVGAVGYMAYLTAGIYSKLEVTKVFWAMIVVALISHILARCLKAPAAVFSVCGMIPFVPGGGIYRSVLYFIRGQGSLSNHYFSETLQIAGAIALAIFIVDSLFKMHNKNNKKNKK</sequence>
<dbReference type="InterPro" id="IPR024528">
    <property type="entry name" value="ThrE_2"/>
</dbReference>
<dbReference type="Proteomes" id="UP000003011">
    <property type="component" value="Unassembled WGS sequence"/>
</dbReference>
<organism evidence="10 11">
    <name type="scientific">Johnsonella ignava ATCC 51276</name>
    <dbReference type="NCBI Taxonomy" id="679200"/>
    <lineage>
        <taxon>Bacteria</taxon>
        <taxon>Bacillati</taxon>
        <taxon>Bacillota</taxon>
        <taxon>Clostridia</taxon>
        <taxon>Lachnospirales</taxon>
        <taxon>Lachnospiraceae</taxon>
        <taxon>Johnsonella</taxon>
    </lineage>
</organism>
<feature type="domain" description="Threonine/Serine exporter ThrE" evidence="9">
    <location>
        <begin position="32"/>
        <end position="158"/>
    </location>
</feature>
<keyword evidence="2" id="KW-1003">Cell membrane</keyword>
<evidence type="ECO:0000259" key="9">
    <source>
        <dbReference type="Pfam" id="PF12821"/>
    </source>
</evidence>
<evidence type="ECO:0000256" key="2">
    <source>
        <dbReference type="ARBA" id="ARBA00022475"/>
    </source>
</evidence>
<evidence type="ECO:0000256" key="5">
    <source>
        <dbReference type="ARBA" id="ARBA00022989"/>
    </source>
</evidence>
<feature type="transmembrane region" description="Helical" evidence="8">
    <location>
        <begin position="52"/>
        <end position="74"/>
    </location>
</feature>
<evidence type="ECO:0000256" key="6">
    <source>
        <dbReference type="ARBA" id="ARBA00023136"/>
    </source>
</evidence>
<protein>
    <recommendedName>
        <fullName evidence="9">Threonine/Serine exporter ThrE domain-containing protein</fullName>
    </recommendedName>
</protein>
<evidence type="ECO:0000256" key="1">
    <source>
        <dbReference type="ARBA" id="ARBA00004651"/>
    </source>
</evidence>
<evidence type="ECO:0000313" key="11">
    <source>
        <dbReference type="Proteomes" id="UP000003011"/>
    </source>
</evidence>
<dbReference type="STRING" id="679200.HMPREF9333_01742"/>
<feature type="transmembrane region" description="Helical" evidence="8">
    <location>
        <begin position="80"/>
        <end position="96"/>
    </location>
</feature>
<dbReference type="InterPro" id="IPR050539">
    <property type="entry name" value="ThrE_Dicarb/AminoAcid_Exp"/>
</dbReference>
<keyword evidence="6 8" id="KW-0472">Membrane</keyword>
<dbReference type="PANTHER" id="PTHR34390:SF1">
    <property type="entry name" value="SUCCINATE TRANSPORTER SUBUNIT YJJB-RELATED"/>
    <property type="match status" value="1"/>
</dbReference>
<dbReference type="HOGENOM" id="CLU_117642_3_0_9"/>
<dbReference type="OrthoDB" id="9810047at2"/>
<feature type="transmembrane region" description="Helical" evidence="8">
    <location>
        <begin position="18"/>
        <end position="45"/>
    </location>
</feature>
<evidence type="ECO:0000256" key="7">
    <source>
        <dbReference type="ARBA" id="ARBA00034125"/>
    </source>
</evidence>
<dbReference type="RefSeq" id="WP_005541523.1">
    <property type="nucleotide sequence ID" value="NZ_JH378835.1"/>
</dbReference>
<dbReference type="Pfam" id="PF12821">
    <property type="entry name" value="ThrE_2"/>
    <property type="match status" value="1"/>
</dbReference>
<keyword evidence="3" id="KW-0997">Cell inner membrane</keyword>
<keyword evidence="4 8" id="KW-0812">Transmembrane</keyword>
<dbReference type="PANTHER" id="PTHR34390">
    <property type="entry name" value="UPF0442 PROTEIN YJJB-RELATED"/>
    <property type="match status" value="1"/>
</dbReference>
<dbReference type="GO" id="GO:0015744">
    <property type="term" value="P:succinate transport"/>
    <property type="evidence" value="ECO:0007669"/>
    <property type="project" value="TreeGrafter"/>
</dbReference>
<gene>
    <name evidence="10" type="ORF">HMPREF9333_01742</name>
</gene>
<proteinExistence type="inferred from homology"/>
<name>G5GJK2_9FIRM</name>
<evidence type="ECO:0000313" key="10">
    <source>
        <dbReference type="EMBL" id="EHI55122.1"/>
    </source>
</evidence>
<comment type="similarity">
    <text evidence="7">Belongs to the ThrE exporter (TC 2.A.79) family.</text>
</comment>
<evidence type="ECO:0000256" key="8">
    <source>
        <dbReference type="SAM" id="Phobius"/>
    </source>
</evidence>
<feature type="transmembrane region" description="Helical" evidence="8">
    <location>
        <begin position="103"/>
        <end position="122"/>
    </location>
</feature>
<dbReference type="GO" id="GO:0005886">
    <property type="term" value="C:plasma membrane"/>
    <property type="evidence" value="ECO:0007669"/>
    <property type="project" value="UniProtKB-SubCell"/>
</dbReference>
<comment type="subcellular location">
    <subcellularLocation>
        <location evidence="1">Cell membrane</location>
        <topology evidence="1">Multi-pass membrane protein</topology>
    </subcellularLocation>
</comment>
<accession>G5GJK2</accession>